<evidence type="ECO:0000256" key="1">
    <source>
        <dbReference type="ARBA" id="ARBA00000085"/>
    </source>
</evidence>
<dbReference type="Gene3D" id="1.10.287.130">
    <property type="match status" value="1"/>
</dbReference>
<dbReference type="EMBL" id="BSST01000001">
    <property type="protein sequence ID" value="GLX78348.1"/>
    <property type="molecule type" value="Genomic_DNA"/>
</dbReference>
<proteinExistence type="predicted"/>
<dbReference type="SUPFAM" id="SSF55874">
    <property type="entry name" value="ATPase domain of HSP90 chaperone/DNA topoisomerase II/histidine kinase"/>
    <property type="match status" value="1"/>
</dbReference>
<keyword evidence="3" id="KW-1133">Transmembrane helix</keyword>
<evidence type="ECO:0000313" key="6">
    <source>
        <dbReference type="Proteomes" id="UP001157186"/>
    </source>
</evidence>
<dbReference type="SMART" id="SM00387">
    <property type="entry name" value="HATPase_c"/>
    <property type="match status" value="1"/>
</dbReference>
<keyword evidence="6" id="KW-1185">Reference proteome</keyword>
<dbReference type="Proteomes" id="UP001157186">
    <property type="component" value="Unassembled WGS sequence"/>
</dbReference>
<gene>
    <name evidence="5" type="ORF">tinsulaeT_16880</name>
</gene>
<dbReference type="PRINTS" id="PR00344">
    <property type="entry name" value="BCTRLSENSOR"/>
</dbReference>
<keyword evidence="3" id="KW-0472">Membrane</keyword>
<evidence type="ECO:0000259" key="4">
    <source>
        <dbReference type="PROSITE" id="PS50109"/>
    </source>
</evidence>
<dbReference type="PANTHER" id="PTHR43065">
    <property type="entry name" value="SENSOR HISTIDINE KINASE"/>
    <property type="match status" value="1"/>
</dbReference>
<dbReference type="InterPro" id="IPR005467">
    <property type="entry name" value="His_kinase_dom"/>
</dbReference>
<dbReference type="InterPro" id="IPR003594">
    <property type="entry name" value="HATPase_dom"/>
</dbReference>
<feature type="domain" description="Histidine kinase" evidence="4">
    <location>
        <begin position="235"/>
        <end position="435"/>
    </location>
</feature>
<dbReference type="Gene3D" id="3.30.565.10">
    <property type="entry name" value="Histidine kinase-like ATPase, C-terminal domain"/>
    <property type="match status" value="1"/>
</dbReference>
<name>A0ABQ6GQW3_9GAMM</name>
<feature type="transmembrane region" description="Helical" evidence="3">
    <location>
        <begin position="36"/>
        <end position="56"/>
    </location>
</feature>
<dbReference type="InterPro" id="IPR004358">
    <property type="entry name" value="Sig_transdc_His_kin-like_C"/>
</dbReference>
<dbReference type="EC" id="2.7.13.3" evidence="2"/>
<comment type="caution">
    <text evidence="5">The sequence shown here is derived from an EMBL/GenBank/DDBJ whole genome shotgun (WGS) entry which is preliminary data.</text>
</comment>
<dbReference type="InterPro" id="IPR036097">
    <property type="entry name" value="HisK_dim/P_sf"/>
</dbReference>
<organism evidence="5 6">
    <name type="scientific">Thalassotalea insulae</name>
    <dbReference type="NCBI Taxonomy" id="2056778"/>
    <lineage>
        <taxon>Bacteria</taxon>
        <taxon>Pseudomonadati</taxon>
        <taxon>Pseudomonadota</taxon>
        <taxon>Gammaproteobacteria</taxon>
        <taxon>Alteromonadales</taxon>
        <taxon>Colwelliaceae</taxon>
        <taxon>Thalassotalea</taxon>
    </lineage>
</organism>
<sequence>MRKKSLFRRLLITVCLLFISFSALLSYYHQYYSEHPIALLMLTAGTLSLLIGAFRWHLTPIRQALSALNSGINSLKDNDFSLTIYDQQYQEVNSVIGIYNELTTILRNERMDIFQRELLLDTVIQSTPVALVLTTDSGSIVYSNLAAKELLKQPQIIGSNFFDIYQQLAPALQTAIDEKTNGFVSDVIDEQNIIFHVNCQQFMLNGREHSLYLLKNITTEISLQEANMWKQVIRLISHELNNSLAPIASLTRSAKKIIENPEHVHMLNDVLETIANRTDHLHQFISQYAKFAKLPKPVISQVELTPFLQQLATLIQVKCEINVSSQYAELDAAQIEQVVINLVKNAKESGSDEQEVGVDITQQANLLTFSIYDRGSGLTDSQMQQALLPFFTTKSTGSGVGLALCNEIVTNHGGKLRLANRQYGGLCVSFSLVLA</sequence>
<keyword evidence="3" id="KW-0812">Transmembrane</keyword>
<dbReference type="PANTHER" id="PTHR43065:SF51">
    <property type="entry name" value="HISTIDINE KINASE"/>
    <property type="match status" value="1"/>
</dbReference>
<evidence type="ECO:0000256" key="3">
    <source>
        <dbReference type="SAM" id="Phobius"/>
    </source>
</evidence>
<evidence type="ECO:0000313" key="5">
    <source>
        <dbReference type="EMBL" id="GLX78348.1"/>
    </source>
</evidence>
<evidence type="ECO:0000256" key="2">
    <source>
        <dbReference type="ARBA" id="ARBA00012438"/>
    </source>
</evidence>
<dbReference type="InterPro" id="IPR036890">
    <property type="entry name" value="HATPase_C_sf"/>
</dbReference>
<accession>A0ABQ6GQW3</accession>
<protein>
    <recommendedName>
        <fullName evidence="2">histidine kinase</fullName>
        <ecNumber evidence="2">2.7.13.3</ecNumber>
    </recommendedName>
</protein>
<dbReference type="PROSITE" id="PS50109">
    <property type="entry name" value="HIS_KIN"/>
    <property type="match status" value="1"/>
</dbReference>
<dbReference type="SUPFAM" id="SSF47384">
    <property type="entry name" value="Homodimeric domain of signal transducing histidine kinase"/>
    <property type="match status" value="1"/>
</dbReference>
<dbReference type="Gene3D" id="3.30.450.20">
    <property type="entry name" value="PAS domain"/>
    <property type="match status" value="1"/>
</dbReference>
<dbReference type="RefSeq" id="WP_284244235.1">
    <property type="nucleotide sequence ID" value="NZ_BSST01000001.1"/>
</dbReference>
<dbReference type="Pfam" id="PF02518">
    <property type="entry name" value="HATPase_c"/>
    <property type="match status" value="1"/>
</dbReference>
<reference evidence="5 6" key="1">
    <citation type="submission" date="2023-03" db="EMBL/GenBank/DDBJ databases">
        <title>Draft genome sequence of Thalassotalea insulae KCTC 62186T.</title>
        <authorList>
            <person name="Sawabe T."/>
        </authorList>
    </citation>
    <scope>NUCLEOTIDE SEQUENCE [LARGE SCALE GENOMIC DNA]</scope>
    <source>
        <strain evidence="5 6">KCTC 62186</strain>
    </source>
</reference>
<comment type="catalytic activity">
    <reaction evidence="1">
        <text>ATP + protein L-histidine = ADP + protein N-phospho-L-histidine.</text>
        <dbReference type="EC" id="2.7.13.3"/>
    </reaction>
</comment>